<dbReference type="Proteomes" id="UP000219612">
    <property type="component" value="Unassembled WGS sequence"/>
</dbReference>
<proteinExistence type="predicted"/>
<dbReference type="InterPro" id="IPR051781">
    <property type="entry name" value="Metallo-dep_Hydrolase"/>
</dbReference>
<dbReference type="AlphaFoldDB" id="A0A285IPI2"/>
<dbReference type="Pfam" id="PF01979">
    <property type="entry name" value="Amidohydro_1"/>
    <property type="match status" value="1"/>
</dbReference>
<evidence type="ECO:0000259" key="1">
    <source>
        <dbReference type="Pfam" id="PF01979"/>
    </source>
</evidence>
<organism evidence="2 3">
    <name type="scientific">Paractinoplanes atraurantiacus</name>
    <dbReference type="NCBI Taxonomy" id="1036182"/>
    <lineage>
        <taxon>Bacteria</taxon>
        <taxon>Bacillati</taxon>
        <taxon>Actinomycetota</taxon>
        <taxon>Actinomycetes</taxon>
        <taxon>Micromonosporales</taxon>
        <taxon>Micromonosporaceae</taxon>
        <taxon>Paractinoplanes</taxon>
    </lineage>
</organism>
<dbReference type="InterPro" id="IPR006680">
    <property type="entry name" value="Amidohydro-rel"/>
</dbReference>
<evidence type="ECO:0000313" key="2">
    <source>
        <dbReference type="EMBL" id="SNY49743.1"/>
    </source>
</evidence>
<sequence>MAVLRIRGVALSDGEPVDLYADGDRWTADPVPGAELVAEGWILPGLVDAHTHPGAEAPGRPLDDDILRSDLRAHLDSGVTLIRSPGLAGDPPAWFGGEDDSPRAVHAGPWIVQQGQFFEGWGRRPEPVDLPAVAAEQAGRTGWAKVVVDWKPGDDVIPVGVLREAVARVHAAGGRLAVHSQHAAGGEAAVEAGVDSIEHGMGLDPALLPLLAERGIALTPTLAVITESLQRIAADPEAAGRSWYVPGASAHGRLTAAAVEAGVTVLAGTDTRPHGGIAREVRAMVAARVSPHEAIAAASWTARAYLGLPGLVEGAPADAVVYDADPRADLNLLGKPRAVILRGKRIQ</sequence>
<dbReference type="PANTHER" id="PTHR43135:SF4">
    <property type="entry name" value="AMIDOHYDROLASE-RELATED DOMAIN-CONTAINING PROTEIN"/>
    <property type="match status" value="1"/>
</dbReference>
<dbReference type="PANTHER" id="PTHR43135">
    <property type="entry name" value="ALPHA-D-RIBOSE 1-METHYLPHOSPHONATE 5-TRIPHOSPHATE DIPHOSPHATASE"/>
    <property type="match status" value="1"/>
</dbReference>
<evidence type="ECO:0000313" key="3">
    <source>
        <dbReference type="Proteomes" id="UP000219612"/>
    </source>
</evidence>
<dbReference type="GO" id="GO:0016810">
    <property type="term" value="F:hydrolase activity, acting on carbon-nitrogen (but not peptide) bonds"/>
    <property type="evidence" value="ECO:0007669"/>
    <property type="project" value="InterPro"/>
</dbReference>
<dbReference type="RefSeq" id="WP_097322211.1">
    <property type="nucleotide sequence ID" value="NZ_OBDY01000010.1"/>
</dbReference>
<reference evidence="2 3" key="1">
    <citation type="submission" date="2017-09" db="EMBL/GenBank/DDBJ databases">
        <authorList>
            <person name="Ehlers B."/>
            <person name="Leendertz F.H."/>
        </authorList>
    </citation>
    <scope>NUCLEOTIDE SEQUENCE [LARGE SCALE GENOMIC DNA]</scope>
    <source>
        <strain evidence="2 3">CGMCC 4.6857</strain>
    </source>
</reference>
<feature type="domain" description="Amidohydrolase-related" evidence="1">
    <location>
        <begin position="41"/>
        <end position="344"/>
    </location>
</feature>
<dbReference type="InterPro" id="IPR032466">
    <property type="entry name" value="Metal_Hydrolase"/>
</dbReference>
<gene>
    <name evidence="2" type="ORF">SAMN05421748_110110</name>
</gene>
<name>A0A285IPI2_9ACTN</name>
<dbReference type="InterPro" id="IPR011059">
    <property type="entry name" value="Metal-dep_hydrolase_composite"/>
</dbReference>
<dbReference type="SUPFAM" id="SSF51556">
    <property type="entry name" value="Metallo-dependent hydrolases"/>
    <property type="match status" value="1"/>
</dbReference>
<dbReference type="EMBL" id="OBDY01000010">
    <property type="protein sequence ID" value="SNY49743.1"/>
    <property type="molecule type" value="Genomic_DNA"/>
</dbReference>
<dbReference type="OrthoDB" id="3451205at2"/>
<dbReference type="Gene3D" id="2.30.40.10">
    <property type="entry name" value="Urease, subunit C, domain 1"/>
    <property type="match status" value="1"/>
</dbReference>
<keyword evidence="3" id="KW-1185">Reference proteome</keyword>
<accession>A0A285IPI2</accession>
<dbReference type="Gene3D" id="3.20.20.140">
    <property type="entry name" value="Metal-dependent hydrolases"/>
    <property type="match status" value="1"/>
</dbReference>
<protein>
    <submittedName>
        <fullName evidence="2">Imidazolonepropionase</fullName>
    </submittedName>
</protein>